<name>A0AAE1CTJ5_9GAST</name>
<dbReference type="EMBL" id="JAWDGP010006885">
    <property type="protein sequence ID" value="KAK3733743.1"/>
    <property type="molecule type" value="Genomic_DNA"/>
</dbReference>
<organism evidence="1 2">
    <name type="scientific">Elysia crispata</name>
    <name type="common">lettuce slug</name>
    <dbReference type="NCBI Taxonomy" id="231223"/>
    <lineage>
        <taxon>Eukaryota</taxon>
        <taxon>Metazoa</taxon>
        <taxon>Spiralia</taxon>
        <taxon>Lophotrochozoa</taxon>
        <taxon>Mollusca</taxon>
        <taxon>Gastropoda</taxon>
        <taxon>Heterobranchia</taxon>
        <taxon>Euthyneura</taxon>
        <taxon>Panpulmonata</taxon>
        <taxon>Sacoglossa</taxon>
        <taxon>Placobranchoidea</taxon>
        <taxon>Plakobranchidae</taxon>
        <taxon>Elysia</taxon>
    </lineage>
</organism>
<comment type="caution">
    <text evidence="1">The sequence shown here is derived from an EMBL/GenBank/DDBJ whole genome shotgun (WGS) entry which is preliminary data.</text>
</comment>
<protein>
    <submittedName>
        <fullName evidence="1">Uncharacterized protein</fullName>
    </submittedName>
</protein>
<gene>
    <name evidence="1" type="ORF">RRG08_026857</name>
</gene>
<proteinExistence type="predicted"/>
<sequence>MASGYIQFRFRSSRLCPPEKCVNDHHLLIPSSPGQTNADYNKSHGMFQTPTKFNPANHIPKFKDQNSSIYSWIPTAIDYNYKAALSIPENT</sequence>
<reference evidence="1" key="1">
    <citation type="journal article" date="2023" name="G3 (Bethesda)">
        <title>A reference genome for the long-term kleptoplast-retaining sea slug Elysia crispata morphotype clarki.</title>
        <authorList>
            <person name="Eastman K.E."/>
            <person name="Pendleton A.L."/>
            <person name="Shaikh M.A."/>
            <person name="Suttiyut T."/>
            <person name="Ogas R."/>
            <person name="Tomko P."/>
            <person name="Gavelis G."/>
            <person name="Widhalm J.R."/>
            <person name="Wisecaver J.H."/>
        </authorList>
    </citation>
    <scope>NUCLEOTIDE SEQUENCE</scope>
    <source>
        <strain evidence="1">ECLA1</strain>
    </source>
</reference>
<dbReference type="AlphaFoldDB" id="A0AAE1CTJ5"/>
<dbReference type="Proteomes" id="UP001283361">
    <property type="component" value="Unassembled WGS sequence"/>
</dbReference>
<keyword evidence="2" id="KW-1185">Reference proteome</keyword>
<evidence type="ECO:0000313" key="1">
    <source>
        <dbReference type="EMBL" id="KAK3733743.1"/>
    </source>
</evidence>
<accession>A0AAE1CTJ5</accession>
<evidence type="ECO:0000313" key="2">
    <source>
        <dbReference type="Proteomes" id="UP001283361"/>
    </source>
</evidence>